<dbReference type="InterPro" id="IPR006594">
    <property type="entry name" value="LisH"/>
</dbReference>
<proteinExistence type="predicted"/>
<dbReference type="EMBL" id="JABTTQ020001841">
    <property type="protein sequence ID" value="KAK6127982.1"/>
    <property type="molecule type" value="Genomic_DNA"/>
</dbReference>
<dbReference type="InterPro" id="IPR001680">
    <property type="entry name" value="WD40_rpt"/>
</dbReference>
<keyword evidence="1 3" id="KW-0853">WD repeat</keyword>
<dbReference type="SMART" id="SM00320">
    <property type="entry name" value="WD40"/>
    <property type="match status" value="10"/>
</dbReference>
<organism evidence="6 7">
    <name type="scientific">Rehmannia glutinosa</name>
    <name type="common">Chinese foxglove</name>
    <dbReference type="NCBI Taxonomy" id="99300"/>
    <lineage>
        <taxon>Eukaryota</taxon>
        <taxon>Viridiplantae</taxon>
        <taxon>Streptophyta</taxon>
        <taxon>Embryophyta</taxon>
        <taxon>Tracheophyta</taxon>
        <taxon>Spermatophyta</taxon>
        <taxon>Magnoliopsida</taxon>
        <taxon>eudicotyledons</taxon>
        <taxon>Gunneridae</taxon>
        <taxon>Pentapetalae</taxon>
        <taxon>asterids</taxon>
        <taxon>lamiids</taxon>
        <taxon>Lamiales</taxon>
        <taxon>Orobanchaceae</taxon>
        <taxon>Rehmannieae</taxon>
        <taxon>Rehmannia</taxon>
    </lineage>
</organism>
<feature type="repeat" description="WD" evidence="3">
    <location>
        <begin position="488"/>
        <end position="531"/>
    </location>
</feature>
<dbReference type="InterPro" id="IPR048419">
    <property type="entry name" value="Topless_Znf"/>
</dbReference>
<dbReference type="PROSITE" id="PS50294">
    <property type="entry name" value="WD_REPEATS_REGION"/>
    <property type="match status" value="1"/>
</dbReference>
<dbReference type="Pfam" id="PF21359">
    <property type="entry name" value="zf_topless"/>
    <property type="match status" value="1"/>
</dbReference>
<evidence type="ECO:0000256" key="2">
    <source>
        <dbReference type="ARBA" id="ARBA00022737"/>
    </source>
</evidence>
<sequence>MAYPKLNLPLGKLQELLWTVRRICGIEEELVRMSSLSRELVVLILQFLDEEKFKETVHKLEQESGFFFNMKHFEDEVHNGNWDEVERYLSGFTKVDDNRYSMKIFFEIRKQKYLEALDKNDRSKAVEILVKDLKVFSSFNEELFKEITQLLTLENFRENEQLSKYGDSKSARAIMLVELKKLIEANPLFRDKLQFPNLKNSRLRTLINQSLNWQHQLCKSPRPNPDIKTLFVDHSCGQPNGARAPSPANNPLLGGVVPKPGGFPALGVHMPFQPTAPVPTNLVSWMSNPPTGAHPAVSGGPLALGAQPIPAGLKHPRTPPTNPSLDFLSGDSDHVSKRTRTLGISDEVTLPVNVLPLSFPGHAHSQSSNALDDFTKTVARTLNQGSSPMSMDFHPIQQTLLLVGTNVGDIGLWEVGSRERLVQRNFKVWELGKCSMPLQAGLAKDPGVSVNRVIWSPDGSLFGVAYSRHLVQIYSYHGNNDVRQHLEIDAHVGGVNDLAFALPNKQLAVITCGDDKLIKVWDATTGTKQYTFEGHEAPVYSVCPHHKENIQFIFSTALDGKIKAWLFDNLGSRIDYDAPGRWCTTMAYSADGTRLFSCGTSKDGESHIVEWNESEGAVKRTYQGFRKRSLGVVQFDTTKNRFLAAGDDFSIKFWDMDNTQLLTSIDADGGLPASPRIRFNKDGTLLAVSANENGIKILANADGLRLLRTFENLAFDASRTSEGAKPNVSPISAAAASSSGLTDRVASASVVGITVMNGDTRNNGDVKPRIAEETNDKSKTWKLSEINEPSQCRSLKLPENLRITKISRLIYTNSGNAILALTSNAIHLLWKWQRNDHNSSGKATASVSPQLWQPSSGILMTNDVTDSNPEEAVSCFALSKNDSYVMSASGGKISLFNMMTFKTMTTFMPPPPAATSLAFHPRDNNIIAIGMDDSTIQIYNVRVDEVKSKLKGHSKRITGLAFSHALSVLVSSGADAQLCVWNSDGWEKQKSKFLQLPSGRSPAAQSETRVQFHQDQIHFLVVHETQLAIYETTKLDCVQQWVPRESAAPISHATFSCDSQLVYASFLDGTVSNVHPLVIAAHPQEPNQFSLGLSDGSVHVFEPLESEGKWGAPPPVENGSTSSVPNTPLVGASASDQAQR</sequence>
<dbReference type="PROSITE" id="PS50896">
    <property type="entry name" value="LISH"/>
    <property type="match status" value="1"/>
</dbReference>
<feature type="domain" description="CTLH" evidence="5">
    <location>
        <begin position="66"/>
        <end position="124"/>
    </location>
</feature>
<dbReference type="Gene3D" id="2.130.10.10">
    <property type="entry name" value="YVTN repeat-like/Quinoprotein amine dehydrogenase"/>
    <property type="match status" value="3"/>
</dbReference>
<dbReference type="PROSITE" id="PS00678">
    <property type="entry name" value="WD_REPEATS_1"/>
    <property type="match status" value="1"/>
</dbReference>
<feature type="repeat" description="WD" evidence="3">
    <location>
        <begin position="633"/>
        <end position="664"/>
    </location>
</feature>
<dbReference type="SMART" id="SM00667">
    <property type="entry name" value="LisH"/>
    <property type="match status" value="1"/>
</dbReference>
<reference evidence="6 7" key="1">
    <citation type="journal article" date="2021" name="Comput. Struct. Biotechnol. J.">
        <title>De novo genome assembly of the potent medicinal plant Rehmannia glutinosa using nanopore technology.</title>
        <authorList>
            <person name="Ma L."/>
            <person name="Dong C."/>
            <person name="Song C."/>
            <person name="Wang X."/>
            <person name="Zheng X."/>
            <person name="Niu Y."/>
            <person name="Chen S."/>
            <person name="Feng W."/>
        </authorList>
    </citation>
    <scope>NUCLEOTIDE SEQUENCE [LARGE SCALE GENOMIC DNA]</scope>
    <source>
        <strain evidence="6">DH-2019</strain>
    </source>
</reference>
<dbReference type="InterPro" id="IPR006595">
    <property type="entry name" value="CTLH_C"/>
</dbReference>
<dbReference type="PROSITE" id="PS50082">
    <property type="entry name" value="WD_REPEATS_2"/>
    <property type="match status" value="3"/>
</dbReference>
<keyword evidence="2" id="KW-0677">Repeat</keyword>
<keyword evidence="7" id="KW-1185">Reference proteome</keyword>
<dbReference type="SUPFAM" id="SSF50978">
    <property type="entry name" value="WD40 repeat-like"/>
    <property type="match status" value="1"/>
</dbReference>
<protein>
    <recommendedName>
        <fullName evidence="5">CTLH domain-containing protein</fullName>
    </recommendedName>
</protein>
<dbReference type="SUPFAM" id="SSF50998">
    <property type="entry name" value="Quinoprotein alcohol dehydrogenase-like"/>
    <property type="match status" value="1"/>
</dbReference>
<dbReference type="Proteomes" id="UP001318860">
    <property type="component" value="Unassembled WGS sequence"/>
</dbReference>
<evidence type="ECO:0000259" key="5">
    <source>
        <dbReference type="PROSITE" id="PS50897"/>
    </source>
</evidence>
<evidence type="ECO:0000313" key="7">
    <source>
        <dbReference type="Proteomes" id="UP001318860"/>
    </source>
</evidence>
<dbReference type="Pfam" id="PF21889">
    <property type="entry name" value="TPR1-like_2nd"/>
    <property type="match status" value="1"/>
</dbReference>
<dbReference type="InterPro" id="IPR027728">
    <property type="entry name" value="Topless_fam"/>
</dbReference>
<comment type="caution">
    <text evidence="6">The sequence shown here is derived from an EMBL/GenBank/DDBJ whole genome shotgun (WGS) entry which is preliminary data.</text>
</comment>
<dbReference type="InterPro" id="IPR054532">
    <property type="entry name" value="TPL_SMU1_LisH-like"/>
</dbReference>
<dbReference type="InterPro" id="IPR036322">
    <property type="entry name" value="WD40_repeat_dom_sf"/>
</dbReference>
<dbReference type="InterPro" id="IPR054080">
    <property type="entry name" value="TPR1-like_2nd"/>
</dbReference>
<dbReference type="Pfam" id="PF00400">
    <property type="entry name" value="WD40"/>
    <property type="match status" value="3"/>
</dbReference>
<evidence type="ECO:0000313" key="6">
    <source>
        <dbReference type="EMBL" id="KAK6127982.1"/>
    </source>
</evidence>
<feature type="region of interest" description="Disordered" evidence="4">
    <location>
        <begin position="1104"/>
        <end position="1140"/>
    </location>
</feature>
<dbReference type="SMART" id="SM00668">
    <property type="entry name" value="CTLH"/>
    <property type="match status" value="1"/>
</dbReference>
<dbReference type="SUPFAM" id="SSF75011">
    <property type="entry name" value="3-carboxy-cis,cis-mucoante lactonizing enzyme"/>
    <property type="match status" value="1"/>
</dbReference>
<gene>
    <name evidence="6" type="ORF">DH2020_038284</name>
</gene>
<feature type="repeat" description="WD" evidence="3">
    <location>
        <begin position="950"/>
        <end position="982"/>
    </location>
</feature>
<dbReference type="InterPro" id="IPR011047">
    <property type="entry name" value="Quinoprotein_ADH-like_sf"/>
</dbReference>
<dbReference type="InterPro" id="IPR019775">
    <property type="entry name" value="WD40_repeat_CS"/>
</dbReference>
<dbReference type="PANTHER" id="PTHR44083:SF45">
    <property type="entry name" value="TOPLESS-RELATED PROTEIN 1"/>
    <property type="match status" value="1"/>
</dbReference>
<evidence type="ECO:0000256" key="4">
    <source>
        <dbReference type="SAM" id="MobiDB-lite"/>
    </source>
</evidence>
<dbReference type="Pfam" id="PF17814">
    <property type="entry name" value="LisH_TPL"/>
    <property type="match status" value="1"/>
</dbReference>
<name>A0ABR0UZ97_REHGL</name>
<evidence type="ECO:0000256" key="3">
    <source>
        <dbReference type="PROSITE-ProRule" id="PRU00221"/>
    </source>
</evidence>
<dbReference type="InterPro" id="IPR015943">
    <property type="entry name" value="WD40/YVTN_repeat-like_dom_sf"/>
</dbReference>
<dbReference type="PANTHER" id="PTHR44083">
    <property type="entry name" value="TOPLESS-RELATED PROTEIN 1-RELATED"/>
    <property type="match status" value="1"/>
</dbReference>
<dbReference type="PROSITE" id="PS50897">
    <property type="entry name" value="CTLH"/>
    <property type="match status" value="1"/>
</dbReference>
<evidence type="ECO:0000256" key="1">
    <source>
        <dbReference type="ARBA" id="ARBA00022574"/>
    </source>
</evidence>
<accession>A0ABR0UZ97</accession>